<dbReference type="CAZy" id="GT4">
    <property type="family name" value="Glycosyltransferase Family 4"/>
</dbReference>
<dbReference type="Proteomes" id="UP000000449">
    <property type="component" value="Chromosome"/>
</dbReference>
<gene>
    <name evidence="3" type="ordered locus">SUB0699</name>
</gene>
<evidence type="ECO:0000313" key="3">
    <source>
        <dbReference type="EMBL" id="CAR41604.1"/>
    </source>
</evidence>
<name>B9DU28_STRU0</name>
<dbReference type="STRING" id="218495.SUB0699"/>
<dbReference type="PANTHER" id="PTHR45947:SF3">
    <property type="entry name" value="SULFOQUINOVOSYL TRANSFERASE SQD2"/>
    <property type="match status" value="1"/>
</dbReference>
<dbReference type="KEGG" id="sub:SUB0699"/>
<keyword evidence="4" id="KW-1185">Reference proteome</keyword>
<protein>
    <submittedName>
        <fullName evidence="3">Glycosyl transferase</fullName>
    </submittedName>
</protein>
<dbReference type="EMBL" id="AM946015">
    <property type="protein sequence ID" value="CAR41604.1"/>
    <property type="molecule type" value="Genomic_DNA"/>
</dbReference>
<keyword evidence="3" id="KW-0808">Transferase</keyword>
<dbReference type="OrthoDB" id="199095at2"/>
<keyword evidence="1" id="KW-0175">Coiled coil</keyword>
<dbReference type="eggNOG" id="COG0438">
    <property type="taxonomic scope" value="Bacteria"/>
</dbReference>
<dbReference type="InterPro" id="IPR001296">
    <property type="entry name" value="Glyco_trans_1"/>
</dbReference>
<dbReference type="RefSeq" id="WP_012658216.1">
    <property type="nucleotide sequence ID" value="NC_012004.1"/>
</dbReference>
<feature type="coiled-coil region" evidence="1">
    <location>
        <begin position="532"/>
        <end position="566"/>
    </location>
</feature>
<dbReference type="InterPro" id="IPR050194">
    <property type="entry name" value="Glycosyltransferase_grp1"/>
</dbReference>
<dbReference type="PANTHER" id="PTHR45947">
    <property type="entry name" value="SULFOQUINOVOSYL TRANSFERASE SQD2"/>
    <property type="match status" value="1"/>
</dbReference>
<sequence>MKKILFVSPTGTLDNGAEISITNLMVLLTQEGYDIINVIPKIKHSTHDAYLHKMRENQIKVYELDYTNWWWESAPGDKIGHLEDRSAYYQKYIYEIRKIIAEEAVDLVITSTANLFQGALAAACERIPHYWIIHEFPLDEFAYYKELIPFIEEYSDKIFTVEGKLTEFLRPLLKESQKLFPFVPFVNIKKNNNLKTGEETRLISISRINENKNQLELLKAYQSMAEPKPELLFVGDWDDSYKEKCDDFIQSHQLKTVRFLGHQSNPWNLMTDKDILVLNSKMETFGLVFVEALIQGIPVLASNNYGYSSVVDYFGCGKLYHLGDEKELVALLNEFVTNFSEEKKKSLTQSFMVEEKYTIEKSYCALLDAISNENSVKSDRPIWLSQFLGAYNPLSTFSPAGKESISIYYRDENGNWSENQKLVFSLFNRDSFTFSVPKGMTRIRLDMSERPSYYDKITLVDSDTMTQLLPTNVSGFEENNSFYFNHSDPQMEFNVSFSKNNVFQLSYQLANLENIFQDSFLPNQLVQKLLSFKEKQSDLEMLKIENHQLQEKNKLKQEQLEEMVVRYNSVIHSRRWSIPTKMINFLRRKK</sequence>
<dbReference type="AlphaFoldDB" id="B9DU28"/>
<evidence type="ECO:0000259" key="2">
    <source>
        <dbReference type="Pfam" id="PF00534"/>
    </source>
</evidence>
<reference evidence="4" key="1">
    <citation type="journal article" date="2009" name="BMC Genomics">
        <title>Evidence for niche adaptation in the genome of the bovine pathogen Streptococcus uberis.</title>
        <authorList>
            <person name="Ward P.N."/>
            <person name="Holden M.T.G."/>
            <person name="Leigh J.A."/>
            <person name="Lennard N."/>
            <person name="Bignell A."/>
            <person name="Barron A."/>
            <person name="Clark L."/>
            <person name="Quail M.A."/>
            <person name="Woodward J."/>
            <person name="Barrell B.G."/>
            <person name="Egan S.A."/>
            <person name="Field T.R."/>
            <person name="Maskell D."/>
            <person name="Kehoe M."/>
            <person name="Dowson C.G."/>
            <person name="Chanter N."/>
            <person name="Whatmore A.M."/>
            <person name="Bentley S.D."/>
            <person name="Parkhill J."/>
        </authorList>
    </citation>
    <scope>NUCLEOTIDE SEQUENCE [LARGE SCALE GENOMIC DNA]</scope>
    <source>
        <strain evidence="4">ATCC BAA-854 / 0140J</strain>
    </source>
</reference>
<dbReference type="Pfam" id="PF00534">
    <property type="entry name" value="Glycos_transf_1"/>
    <property type="match status" value="1"/>
</dbReference>
<dbReference type="Gene3D" id="3.40.50.2000">
    <property type="entry name" value="Glycogen Phosphorylase B"/>
    <property type="match status" value="2"/>
</dbReference>
<dbReference type="SMR" id="B9DU28"/>
<dbReference type="GO" id="GO:0016757">
    <property type="term" value="F:glycosyltransferase activity"/>
    <property type="evidence" value="ECO:0007669"/>
    <property type="project" value="InterPro"/>
</dbReference>
<accession>B9DU28</accession>
<evidence type="ECO:0000313" key="4">
    <source>
        <dbReference type="Proteomes" id="UP000000449"/>
    </source>
</evidence>
<dbReference type="SUPFAM" id="SSF53756">
    <property type="entry name" value="UDP-Glycosyltransferase/glycogen phosphorylase"/>
    <property type="match status" value="1"/>
</dbReference>
<feature type="domain" description="Glycosyl transferase family 1" evidence="2">
    <location>
        <begin position="189"/>
        <end position="339"/>
    </location>
</feature>
<proteinExistence type="predicted"/>
<organism evidence="3 4">
    <name type="scientific">Streptococcus uberis (strain ATCC BAA-854 / 0140J)</name>
    <dbReference type="NCBI Taxonomy" id="218495"/>
    <lineage>
        <taxon>Bacteria</taxon>
        <taxon>Bacillati</taxon>
        <taxon>Bacillota</taxon>
        <taxon>Bacilli</taxon>
        <taxon>Lactobacillales</taxon>
        <taxon>Streptococcaceae</taxon>
        <taxon>Streptococcus</taxon>
    </lineage>
</organism>
<dbReference type="HOGENOM" id="CLU_033424_0_0_9"/>
<evidence type="ECO:0000256" key="1">
    <source>
        <dbReference type="SAM" id="Coils"/>
    </source>
</evidence>